<sequence>MLMRTFKRKNGGTHVNSGFLVVPLLVLAGGLLVIMLLSSFLCIGPSYPPIRGDYFSRLSESQIVVHHNISAFVQTLIEALQNGTAWAAENSAQIEADPAWSEKNPCRSRSELAGFYSERKHAQNLGRNVEWESVLSEYTKLHHACIHKIGNVTSYFLSKNHSSACKFVIAHTNLGLGNKILSFVSTFLYAIMTQRVMLIPSQTFIPDIMCEPFYQSSWRLPEEFPMPDQSPDLWSSEDKIFSHTVRSPKDKVVNSTGLYAVKSGETYEAPSSRFFCSTELNQAEDIPWVFLAGCLYFLPRLYSVPQYRPVLEALFPDHMALTRLLRTVMLPADPIWARVLRARKAYLRDSDRTVGIQVRYREGYEHYVSMGNEIEARIQQCTIENGLLPVPDYQGGGLSSSSLYTRAFTIKAFVASLFPSLHDRLQETYLHYPTVGGEDVAVIQLSFNMYQSINLEEDKQALAEMLLLSYADDLIVTPTSTFGGVAQGYGALIPWFINFNSENKTKAPNCLRGQTVDVCYQMGPEVYNCPHDPDTNGKSISSEVPYIQRCLPIDGYKDINSGIQLMTSNSN</sequence>
<gene>
    <name evidence="1" type="ORF">O6H91_04G081600</name>
</gene>
<comment type="caution">
    <text evidence="1">The sequence shown here is derived from an EMBL/GenBank/DDBJ whole genome shotgun (WGS) entry which is preliminary data.</text>
</comment>
<keyword evidence="2" id="KW-1185">Reference proteome</keyword>
<proteinExistence type="predicted"/>
<dbReference type="EMBL" id="CM055095">
    <property type="protein sequence ID" value="KAJ7559360.1"/>
    <property type="molecule type" value="Genomic_DNA"/>
</dbReference>
<dbReference type="Proteomes" id="UP001162992">
    <property type="component" value="Chromosome 4"/>
</dbReference>
<protein>
    <submittedName>
        <fullName evidence="1">Uncharacterized protein</fullName>
    </submittedName>
</protein>
<name>A0ACC2DYW5_DIPCM</name>
<reference evidence="2" key="1">
    <citation type="journal article" date="2024" name="Proc. Natl. Acad. Sci. U.S.A.">
        <title>Extraordinary preservation of gene collinearity over three hundred million years revealed in homosporous lycophytes.</title>
        <authorList>
            <person name="Li C."/>
            <person name="Wickell D."/>
            <person name="Kuo L.Y."/>
            <person name="Chen X."/>
            <person name="Nie B."/>
            <person name="Liao X."/>
            <person name="Peng D."/>
            <person name="Ji J."/>
            <person name="Jenkins J."/>
            <person name="Williams M."/>
            <person name="Shu S."/>
            <person name="Plott C."/>
            <person name="Barry K."/>
            <person name="Rajasekar S."/>
            <person name="Grimwood J."/>
            <person name="Han X."/>
            <person name="Sun S."/>
            <person name="Hou Z."/>
            <person name="He W."/>
            <person name="Dai G."/>
            <person name="Sun C."/>
            <person name="Schmutz J."/>
            <person name="Leebens-Mack J.H."/>
            <person name="Li F.W."/>
            <person name="Wang L."/>
        </authorList>
    </citation>
    <scope>NUCLEOTIDE SEQUENCE [LARGE SCALE GENOMIC DNA]</scope>
    <source>
        <strain evidence="2">cv. PW_Plant_1</strain>
    </source>
</reference>
<evidence type="ECO:0000313" key="2">
    <source>
        <dbReference type="Proteomes" id="UP001162992"/>
    </source>
</evidence>
<organism evidence="1 2">
    <name type="scientific">Diphasiastrum complanatum</name>
    <name type="common">Issler's clubmoss</name>
    <name type="synonym">Lycopodium complanatum</name>
    <dbReference type="NCBI Taxonomy" id="34168"/>
    <lineage>
        <taxon>Eukaryota</taxon>
        <taxon>Viridiplantae</taxon>
        <taxon>Streptophyta</taxon>
        <taxon>Embryophyta</taxon>
        <taxon>Tracheophyta</taxon>
        <taxon>Lycopodiopsida</taxon>
        <taxon>Lycopodiales</taxon>
        <taxon>Lycopodiaceae</taxon>
        <taxon>Lycopodioideae</taxon>
        <taxon>Diphasiastrum</taxon>
    </lineage>
</organism>
<accession>A0ACC2DYW5</accession>
<evidence type="ECO:0000313" key="1">
    <source>
        <dbReference type="EMBL" id="KAJ7559360.1"/>
    </source>
</evidence>